<sequence length="647" mass="68489">MADTPSSQSEGNSFDVTIDDTSPTIVYSPFGDSFGASNASDGWNPCYSLTGAPACDSSSGQDNTTATSLHATASDGASMTLDWNGTAVSLYGYFPTNNPSFPSALSYSVSLDGISTTNYVSQLSSGNISQDILASFTSLTNGAHSVQLTMHNPGGLSGPNTQLLFGRAVITSTTPLSPSSHSQSNSTIATQVFPDSTIAFHGEWSFSQDLLPGEDLAFHTSTNVGDSASMEFNGLFHSSFPSAGTAIVLEGLTTPLSGAYNITLDNETPQSLSARSSFNSSTVLFFRTGLDPTVTHQLTIENVGASAEGEGTFLAIGSVNVTYVAQNGGGARSTSAMSSSSLSHGAIAGIVVATVIGGTFLLIGLTYCIYRRRQATRRKQKLIVNPRMSFRQRLSFISRPAQPPQADMEKQQEAGIRDSGYSNPILDIGGRKEEGSDDGMEGNREGAHLSPEGADSRHASQKSDGSYAISLPELSCKGGLAQTFRRDVFASRPSSGLDGVPNIADVAALSRATVSNPSQSKAASQGILLREMYTPTADVPVDVRDTETEIPTNSTFLPAPTVSPLRVNFDEELAEHAERKKEGKFRSGVSGISLPQSFRQAFTWGHDPNRQSISQVTIPDTARPRDNRYSFLDMESTRSNSVSGAER</sequence>
<organism evidence="1 2">
    <name type="scientific">Phlebia brevispora</name>
    <dbReference type="NCBI Taxonomy" id="194682"/>
    <lineage>
        <taxon>Eukaryota</taxon>
        <taxon>Fungi</taxon>
        <taxon>Dikarya</taxon>
        <taxon>Basidiomycota</taxon>
        <taxon>Agaricomycotina</taxon>
        <taxon>Agaricomycetes</taxon>
        <taxon>Polyporales</taxon>
        <taxon>Meruliaceae</taxon>
        <taxon>Phlebia</taxon>
    </lineage>
</organism>
<keyword evidence="2" id="KW-1185">Reference proteome</keyword>
<reference evidence="1" key="1">
    <citation type="submission" date="2022-07" db="EMBL/GenBank/DDBJ databases">
        <title>Genome Sequence of Phlebia brevispora.</title>
        <authorList>
            <person name="Buettner E."/>
        </authorList>
    </citation>
    <scope>NUCLEOTIDE SEQUENCE</scope>
    <source>
        <strain evidence="1">MPL23</strain>
    </source>
</reference>
<comment type="caution">
    <text evidence="1">The sequence shown here is derived from an EMBL/GenBank/DDBJ whole genome shotgun (WGS) entry which is preliminary data.</text>
</comment>
<gene>
    <name evidence="1" type="ORF">NM688_g7009</name>
</gene>
<dbReference type="Proteomes" id="UP001148662">
    <property type="component" value="Unassembled WGS sequence"/>
</dbReference>
<dbReference type="EMBL" id="JANHOG010001554">
    <property type="protein sequence ID" value="KAJ3535213.1"/>
    <property type="molecule type" value="Genomic_DNA"/>
</dbReference>
<evidence type="ECO:0000313" key="2">
    <source>
        <dbReference type="Proteomes" id="UP001148662"/>
    </source>
</evidence>
<accession>A0ACC1SA09</accession>
<evidence type="ECO:0000313" key="1">
    <source>
        <dbReference type="EMBL" id="KAJ3535213.1"/>
    </source>
</evidence>
<proteinExistence type="predicted"/>
<protein>
    <submittedName>
        <fullName evidence="1">Uncharacterized protein</fullName>
    </submittedName>
</protein>
<name>A0ACC1SA09_9APHY</name>